<evidence type="ECO:0000313" key="13">
    <source>
        <dbReference type="EMBL" id="CAA9890569.1"/>
    </source>
</evidence>
<comment type="subcellular location">
    <subcellularLocation>
        <location evidence="1">Cytoplasm</location>
    </subcellularLocation>
</comment>
<dbReference type="PANTHER" id="PTHR10091">
    <property type="entry name" value="ALDOSE-1-EPIMERASE"/>
    <property type="match status" value="1"/>
</dbReference>
<dbReference type="InterPro" id="IPR011013">
    <property type="entry name" value="Gal_mutarotase_sf_dom"/>
</dbReference>
<dbReference type="AlphaFoldDB" id="A0A8S0WA88"/>
<name>A0A8S0WA88_9GAMM</name>
<dbReference type="InterPro" id="IPR014718">
    <property type="entry name" value="GH-type_carb-bd"/>
</dbReference>
<dbReference type="PIRSF" id="PIRSF005096">
    <property type="entry name" value="GALM"/>
    <property type="match status" value="1"/>
</dbReference>
<dbReference type="GO" id="GO:0004034">
    <property type="term" value="F:aldose 1-epimerase activity"/>
    <property type="evidence" value="ECO:0007669"/>
    <property type="project" value="UniProtKB-EC"/>
</dbReference>
<feature type="binding site" evidence="12">
    <location>
        <begin position="180"/>
        <end position="182"/>
    </location>
    <ligand>
        <name>beta-D-galactose</name>
        <dbReference type="ChEBI" id="CHEBI:27667"/>
    </ligand>
</feature>
<sequence>MSILKQYFGSTDGGQAIDCYTLTNDNRLEARIMTYGGILVSLRMPDRQGALSDVVLGFDSLAPYLREHPYFGALIGRYANRIARGRFLLNDMEYQLACNNGPNHLHGGVAGFDKKIWQADAETTTTGPQLTLSCKSPDGEEGYPANVEVEVGYTLTQSNELRLDYSARTDAPTIINLTSHAYFNLAGHNSVLGHRLRLIADHYLPVDETLIPTGEQAAVAGTPMDFRQMLPIGHYLKAHVKSEQLQHARGGYDHNWVLIKDHNACTLAAEVLEPSSGRRMQVYTTQPGIQFYSGNFLDGAVTGKRGQAYQKHAGLCLETQHFPDSPNHPDFPSTVLMPSEIYRHTTIYQFGIADD</sequence>
<evidence type="ECO:0000256" key="5">
    <source>
        <dbReference type="ARBA" id="ARBA00022490"/>
    </source>
</evidence>
<evidence type="ECO:0000256" key="11">
    <source>
        <dbReference type="PIRSR" id="PIRSR005096-2"/>
    </source>
</evidence>
<dbReference type="Pfam" id="PF01263">
    <property type="entry name" value="Aldose_epim"/>
    <property type="match status" value="1"/>
</dbReference>
<feature type="active site" description="Proton donor" evidence="10">
    <location>
        <position position="180"/>
    </location>
</feature>
<dbReference type="GO" id="GO:0005737">
    <property type="term" value="C:cytoplasm"/>
    <property type="evidence" value="ECO:0007669"/>
    <property type="project" value="UniProtKB-SubCell"/>
</dbReference>
<keyword evidence="5" id="KW-0963">Cytoplasm</keyword>
<comment type="similarity">
    <text evidence="3 9">Belongs to the aldose epimerase family.</text>
</comment>
<feature type="binding site" evidence="12">
    <location>
        <begin position="80"/>
        <end position="81"/>
    </location>
    <ligand>
        <name>beta-D-galactose</name>
        <dbReference type="ChEBI" id="CHEBI:27667"/>
    </ligand>
</feature>
<comment type="pathway">
    <text evidence="2 9">Carbohydrate metabolism; hexose metabolism.</text>
</comment>
<evidence type="ECO:0000256" key="9">
    <source>
        <dbReference type="PIRNR" id="PIRNR005096"/>
    </source>
</evidence>
<accession>A0A8S0WA88</accession>
<feature type="binding site" evidence="11">
    <location>
        <position position="253"/>
    </location>
    <ligand>
        <name>beta-D-galactose</name>
        <dbReference type="ChEBI" id="CHEBI:27667"/>
    </ligand>
</feature>
<dbReference type="RefSeq" id="WP_174625494.1">
    <property type="nucleotide sequence ID" value="NZ_CADCXN010000052.1"/>
</dbReference>
<evidence type="ECO:0000256" key="7">
    <source>
        <dbReference type="ARBA" id="ARBA00023235"/>
    </source>
</evidence>
<evidence type="ECO:0000256" key="4">
    <source>
        <dbReference type="ARBA" id="ARBA00011245"/>
    </source>
</evidence>
<dbReference type="FunFam" id="2.70.98.10:FF:000003">
    <property type="entry name" value="Aldose 1-epimerase"/>
    <property type="match status" value="1"/>
</dbReference>
<dbReference type="GO" id="GO:0033499">
    <property type="term" value="P:galactose catabolic process via UDP-galactose, Leloir pathway"/>
    <property type="evidence" value="ECO:0007669"/>
    <property type="project" value="TreeGrafter"/>
</dbReference>
<comment type="subunit">
    <text evidence="4">Monomer.</text>
</comment>
<dbReference type="InterPro" id="IPR008183">
    <property type="entry name" value="Aldose_1/G6P_1-epimerase"/>
</dbReference>
<organism evidence="13 14">
    <name type="scientific">Candidatus Methylobacter favarea</name>
    <dbReference type="NCBI Taxonomy" id="2707345"/>
    <lineage>
        <taxon>Bacteria</taxon>
        <taxon>Pseudomonadati</taxon>
        <taxon>Pseudomonadota</taxon>
        <taxon>Gammaproteobacteria</taxon>
        <taxon>Methylococcales</taxon>
        <taxon>Methylococcaceae</taxon>
        <taxon>Methylobacter</taxon>
    </lineage>
</organism>
<evidence type="ECO:0000256" key="1">
    <source>
        <dbReference type="ARBA" id="ARBA00004496"/>
    </source>
</evidence>
<dbReference type="GO" id="GO:0030246">
    <property type="term" value="F:carbohydrate binding"/>
    <property type="evidence" value="ECO:0007669"/>
    <property type="project" value="InterPro"/>
</dbReference>
<evidence type="ECO:0000256" key="8">
    <source>
        <dbReference type="ARBA" id="ARBA00023277"/>
    </source>
</evidence>
<evidence type="ECO:0000313" key="14">
    <source>
        <dbReference type="Proteomes" id="UP000494216"/>
    </source>
</evidence>
<evidence type="ECO:0000256" key="3">
    <source>
        <dbReference type="ARBA" id="ARBA00006206"/>
    </source>
</evidence>
<dbReference type="Proteomes" id="UP000494216">
    <property type="component" value="Unassembled WGS sequence"/>
</dbReference>
<dbReference type="SUPFAM" id="SSF74650">
    <property type="entry name" value="Galactose mutarotase-like"/>
    <property type="match status" value="1"/>
</dbReference>
<comment type="caution">
    <text evidence="13">The sequence shown here is derived from an EMBL/GenBank/DDBJ whole genome shotgun (WGS) entry which is preliminary data.</text>
</comment>
<dbReference type="Gene3D" id="2.70.98.10">
    <property type="match status" value="1"/>
</dbReference>
<dbReference type="NCBIfam" id="NF008277">
    <property type="entry name" value="PRK11055.1"/>
    <property type="match status" value="1"/>
</dbReference>
<evidence type="ECO:0000256" key="10">
    <source>
        <dbReference type="PIRSR" id="PIRSR005096-1"/>
    </source>
</evidence>
<dbReference type="EC" id="5.1.3.3" evidence="9"/>
<evidence type="ECO:0000256" key="2">
    <source>
        <dbReference type="ARBA" id="ARBA00005028"/>
    </source>
</evidence>
<dbReference type="InterPro" id="IPR015443">
    <property type="entry name" value="Aldose_1-epimerase"/>
</dbReference>
<dbReference type="EMBL" id="CADCXN010000052">
    <property type="protein sequence ID" value="CAA9890569.1"/>
    <property type="molecule type" value="Genomic_DNA"/>
</dbReference>
<keyword evidence="7 9" id="KW-0413">Isomerase</keyword>
<reference evidence="13 14" key="1">
    <citation type="submission" date="2020-02" db="EMBL/GenBank/DDBJ databases">
        <authorList>
            <person name="Hogendoorn C."/>
        </authorList>
    </citation>
    <scope>NUCLEOTIDE SEQUENCE [LARGE SCALE GENOMIC DNA]</scope>
    <source>
        <strain evidence="13">METHB21</strain>
    </source>
</reference>
<keyword evidence="14" id="KW-1185">Reference proteome</keyword>
<keyword evidence="6" id="KW-0597">Phosphoprotein</keyword>
<dbReference type="PANTHER" id="PTHR10091:SF49">
    <property type="entry name" value="ALDOSE 1-EPIMERASE"/>
    <property type="match status" value="1"/>
</dbReference>
<gene>
    <name evidence="13" type="primary">mro</name>
    <name evidence="13" type="ORF">METHB2_240042</name>
</gene>
<evidence type="ECO:0000256" key="12">
    <source>
        <dbReference type="PIRSR" id="PIRSR005096-3"/>
    </source>
</evidence>
<evidence type="ECO:0000256" key="6">
    <source>
        <dbReference type="ARBA" id="ARBA00022553"/>
    </source>
</evidence>
<dbReference type="GO" id="GO:0006006">
    <property type="term" value="P:glucose metabolic process"/>
    <property type="evidence" value="ECO:0007669"/>
    <property type="project" value="TreeGrafter"/>
</dbReference>
<dbReference type="InterPro" id="IPR047215">
    <property type="entry name" value="Galactose_mutarotase-like"/>
</dbReference>
<comment type="catalytic activity">
    <reaction evidence="9">
        <text>alpha-D-glucose = beta-D-glucose</text>
        <dbReference type="Rhea" id="RHEA:10264"/>
        <dbReference type="ChEBI" id="CHEBI:15903"/>
        <dbReference type="ChEBI" id="CHEBI:17925"/>
        <dbReference type="EC" id="5.1.3.3"/>
    </reaction>
</comment>
<protein>
    <recommendedName>
        <fullName evidence="9">Aldose 1-epimerase</fullName>
        <ecNumber evidence="9">5.1.3.3</ecNumber>
    </recommendedName>
</protein>
<keyword evidence="8 9" id="KW-0119">Carbohydrate metabolism</keyword>
<feature type="active site" description="Proton acceptor" evidence="10">
    <location>
        <position position="318"/>
    </location>
</feature>
<dbReference type="CDD" id="cd09019">
    <property type="entry name" value="galactose_mutarotase_like"/>
    <property type="match status" value="1"/>
</dbReference>
<proteinExistence type="inferred from homology"/>